<dbReference type="Proteomes" id="UP000176451">
    <property type="component" value="Unassembled WGS sequence"/>
</dbReference>
<dbReference type="STRING" id="1797469.A3F08_02785"/>
<keyword evidence="1" id="KW-1133">Transmembrane helix</keyword>
<dbReference type="AlphaFoldDB" id="A0A1F5EDU7"/>
<reference evidence="2 3" key="1">
    <citation type="journal article" date="2016" name="Nat. Commun.">
        <title>Thousands of microbial genomes shed light on interconnected biogeochemical processes in an aquifer system.</title>
        <authorList>
            <person name="Anantharaman K."/>
            <person name="Brown C.T."/>
            <person name="Hug L.A."/>
            <person name="Sharon I."/>
            <person name="Castelle C.J."/>
            <person name="Probst A.J."/>
            <person name="Thomas B.C."/>
            <person name="Singh A."/>
            <person name="Wilkins M.J."/>
            <person name="Karaoz U."/>
            <person name="Brodie E.L."/>
            <person name="Williams K.H."/>
            <person name="Hubbard S.S."/>
            <person name="Banfield J.F."/>
        </authorList>
    </citation>
    <scope>NUCLEOTIDE SEQUENCE [LARGE SCALE GENOMIC DNA]</scope>
</reference>
<evidence type="ECO:0000313" key="2">
    <source>
        <dbReference type="EMBL" id="OGD65568.1"/>
    </source>
</evidence>
<proteinExistence type="predicted"/>
<accession>A0A1F5EDU7</accession>
<evidence type="ECO:0000313" key="3">
    <source>
        <dbReference type="Proteomes" id="UP000176451"/>
    </source>
</evidence>
<protein>
    <submittedName>
        <fullName evidence="2">Uncharacterized protein</fullName>
    </submittedName>
</protein>
<dbReference type="EMBL" id="MEZV01000056">
    <property type="protein sequence ID" value="OGD65568.1"/>
    <property type="molecule type" value="Genomic_DNA"/>
</dbReference>
<gene>
    <name evidence="2" type="ORF">A3F08_02785</name>
</gene>
<evidence type="ECO:0000256" key="1">
    <source>
        <dbReference type="SAM" id="Phobius"/>
    </source>
</evidence>
<keyword evidence="1" id="KW-0472">Membrane</keyword>
<feature type="transmembrane region" description="Helical" evidence="1">
    <location>
        <begin position="162"/>
        <end position="183"/>
    </location>
</feature>
<organism evidence="2 3">
    <name type="scientific">Candidatus Berkelbacteria bacterium RIFCSPHIGHO2_12_FULL_36_9</name>
    <dbReference type="NCBI Taxonomy" id="1797469"/>
    <lineage>
        <taxon>Bacteria</taxon>
        <taxon>Candidatus Berkelbacteria</taxon>
    </lineage>
</organism>
<comment type="caution">
    <text evidence="2">The sequence shown here is derived from an EMBL/GenBank/DDBJ whole genome shotgun (WGS) entry which is preliminary data.</text>
</comment>
<name>A0A1F5EDU7_9BACT</name>
<keyword evidence="1" id="KW-0812">Transmembrane</keyword>
<sequence>MVSTELKKIECPNCGNCNLEEKDGKINCEHCGSNFIIDKSDNLVAVNINNVICPNCHKSTENKSNFCQYCGKNVVIYCNVCNNAHVADVKYCPIHGTPIHLVGIFQTRAGLHIVNVNTLGHLADSLTFVTTDKLIISTQQELNETLKKYDEEKAKYEHRENINIIIMVVLGIPLFILMIYLLLRGPH</sequence>